<accession>A0A087VII8</accession>
<gene>
    <name evidence="1" type="ORF">N312_05420</name>
</gene>
<proteinExistence type="predicted"/>
<dbReference type="EMBL" id="KL494688">
    <property type="protein sequence ID" value="KFO12430.1"/>
    <property type="molecule type" value="Genomic_DNA"/>
</dbReference>
<evidence type="ECO:0000313" key="2">
    <source>
        <dbReference type="Proteomes" id="UP000053309"/>
    </source>
</evidence>
<keyword evidence="2" id="KW-1185">Reference proteome</keyword>
<dbReference type="Proteomes" id="UP000053309">
    <property type="component" value="Unassembled WGS sequence"/>
</dbReference>
<sequence>DLTSHVGDGEAPLGRVAVGVEDQQQLVTEGGDGCQALPPTPPPQQGPVLGAAIKGGQVVVIAAACQAAPALQLHVQEEDLDPVAWGQLDAPLALEVVGVEVGVLRAGEI</sequence>
<name>A0A087VII8_BALRE</name>
<protein>
    <submittedName>
        <fullName evidence="1">Uncharacterized protein</fullName>
    </submittedName>
</protein>
<reference evidence="1 2" key="1">
    <citation type="submission" date="2014-04" db="EMBL/GenBank/DDBJ databases">
        <title>Genome evolution of avian class.</title>
        <authorList>
            <person name="Zhang G."/>
            <person name="Li C."/>
        </authorList>
    </citation>
    <scope>NUCLEOTIDE SEQUENCE [LARGE SCALE GENOMIC DNA]</scope>
    <source>
        <strain evidence="1">BGI_N312</strain>
    </source>
</reference>
<feature type="non-terminal residue" evidence="1">
    <location>
        <position position="109"/>
    </location>
</feature>
<organism evidence="1 2">
    <name type="scientific">Balearica regulorum gibbericeps</name>
    <name type="common">East African grey crowned-crane</name>
    <dbReference type="NCBI Taxonomy" id="100784"/>
    <lineage>
        <taxon>Eukaryota</taxon>
        <taxon>Metazoa</taxon>
        <taxon>Chordata</taxon>
        <taxon>Craniata</taxon>
        <taxon>Vertebrata</taxon>
        <taxon>Euteleostomi</taxon>
        <taxon>Archelosauria</taxon>
        <taxon>Archosauria</taxon>
        <taxon>Dinosauria</taxon>
        <taxon>Saurischia</taxon>
        <taxon>Theropoda</taxon>
        <taxon>Coelurosauria</taxon>
        <taxon>Aves</taxon>
        <taxon>Neognathae</taxon>
        <taxon>Neoaves</taxon>
        <taxon>Gruiformes</taxon>
        <taxon>Gruidae</taxon>
        <taxon>Balearica</taxon>
    </lineage>
</organism>
<dbReference type="AlphaFoldDB" id="A0A087VII8"/>
<feature type="non-terminal residue" evidence="1">
    <location>
        <position position="1"/>
    </location>
</feature>
<evidence type="ECO:0000313" key="1">
    <source>
        <dbReference type="EMBL" id="KFO12430.1"/>
    </source>
</evidence>